<dbReference type="Proteomes" id="UP000528432">
    <property type="component" value="Unassembled WGS sequence"/>
</dbReference>
<dbReference type="InterPro" id="IPR001867">
    <property type="entry name" value="OmpR/PhoB-type_DNA-bd"/>
</dbReference>
<evidence type="ECO:0000256" key="1">
    <source>
        <dbReference type="ARBA" id="ARBA00018672"/>
    </source>
</evidence>
<keyword evidence="2 8" id="KW-0597">Phosphoprotein</keyword>
<reference evidence="12 13" key="1">
    <citation type="submission" date="2020-05" db="EMBL/GenBank/DDBJ databases">
        <title>Draft genome sequence of Clostridium cochlearium strain AGROS13 isolated from a sheep dairy farm in New Zealand.</title>
        <authorList>
            <person name="Gupta T.B."/>
            <person name="Jauregui R."/>
            <person name="Risson A.N."/>
            <person name="Brightwell G."/>
            <person name="Maclean P."/>
        </authorList>
    </citation>
    <scope>NUCLEOTIDE SEQUENCE [LARGE SCALE GENOMIC DNA]</scope>
    <source>
        <strain evidence="12 13">AGROS13</strain>
    </source>
</reference>
<dbReference type="GO" id="GO:0032993">
    <property type="term" value="C:protein-DNA complex"/>
    <property type="evidence" value="ECO:0007669"/>
    <property type="project" value="TreeGrafter"/>
</dbReference>
<gene>
    <name evidence="12" type="ORF">HMJ28_06915</name>
</gene>
<dbReference type="SUPFAM" id="SSF46894">
    <property type="entry name" value="C-terminal effector domain of the bipartite response regulators"/>
    <property type="match status" value="1"/>
</dbReference>
<feature type="DNA-binding region" description="OmpR/PhoB-type" evidence="9">
    <location>
        <begin position="133"/>
        <end position="232"/>
    </location>
</feature>
<evidence type="ECO:0000313" key="12">
    <source>
        <dbReference type="EMBL" id="NOH16115.1"/>
    </source>
</evidence>
<dbReference type="GO" id="GO:0005829">
    <property type="term" value="C:cytosol"/>
    <property type="evidence" value="ECO:0007669"/>
    <property type="project" value="TreeGrafter"/>
</dbReference>
<dbReference type="PANTHER" id="PTHR48111:SF26">
    <property type="entry name" value="STAGE 0 SPORULATION PROTEIN A HOMOLOG"/>
    <property type="match status" value="1"/>
</dbReference>
<dbReference type="Gene3D" id="3.40.50.2300">
    <property type="match status" value="1"/>
</dbReference>
<evidence type="ECO:0000259" key="10">
    <source>
        <dbReference type="PROSITE" id="PS50110"/>
    </source>
</evidence>
<dbReference type="GO" id="GO:0000976">
    <property type="term" value="F:transcription cis-regulatory region binding"/>
    <property type="evidence" value="ECO:0007669"/>
    <property type="project" value="TreeGrafter"/>
</dbReference>
<organism evidence="12 13">
    <name type="scientific">Clostridium cochlearium</name>
    <dbReference type="NCBI Taxonomy" id="1494"/>
    <lineage>
        <taxon>Bacteria</taxon>
        <taxon>Bacillati</taxon>
        <taxon>Bacillota</taxon>
        <taxon>Clostridia</taxon>
        <taxon>Eubacteriales</taxon>
        <taxon>Clostridiaceae</taxon>
        <taxon>Clostridium</taxon>
    </lineage>
</organism>
<evidence type="ECO:0000313" key="13">
    <source>
        <dbReference type="Proteomes" id="UP000528432"/>
    </source>
</evidence>
<feature type="domain" description="Response regulatory" evidence="10">
    <location>
        <begin position="8"/>
        <end position="121"/>
    </location>
</feature>
<protein>
    <recommendedName>
        <fullName evidence="1">Stage 0 sporulation protein A homolog</fullName>
    </recommendedName>
</protein>
<comment type="function">
    <text evidence="7">May play the central regulatory role in sporulation. It may be an element of the effector pathway responsible for the activation of sporulation genes in response to nutritional stress. Spo0A may act in concert with spo0H (a sigma factor) to control the expression of some genes that are critical to the sporulation process.</text>
</comment>
<accession>A0A7Y3XYB6</accession>
<dbReference type="InterPro" id="IPR001789">
    <property type="entry name" value="Sig_transdc_resp-reg_receiver"/>
</dbReference>
<evidence type="ECO:0000256" key="4">
    <source>
        <dbReference type="ARBA" id="ARBA00023015"/>
    </source>
</evidence>
<dbReference type="Pfam" id="PF00072">
    <property type="entry name" value="Response_reg"/>
    <property type="match status" value="1"/>
</dbReference>
<dbReference type="PROSITE" id="PS50110">
    <property type="entry name" value="RESPONSE_REGULATORY"/>
    <property type="match status" value="1"/>
</dbReference>
<comment type="caution">
    <text evidence="12">The sequence shown here is derived from an EMBL/GenBank/DDBJ whole genome shotgun (WGS) entry which is preliminary data.</text>
</comment>
<dbReference type="Gene3D" id="1.10.10.10">
    <property type="entry name" value="Winged helix-like DNA-binding domain superfamily/Winged helix DNA-binding domain"/>
    <property type="match status" value="1"/>
</dbReference>
<evidence type="ECO:0000256" key="6">
    <source>
        <dbReference type="ARBA" id="ARBA00023163"/>
    </source>
</evidence>
<keyword evidence="3" id="KW-0902">Two-component regulatory system</keyword>
<dbReference type="GO" id="GO:0006355">
    <property type="term" value="P:regulation of DNA-templated transcription"/>
    <property type="evidence" value="ECO:0007669"/>
    <property type="project" value="InterPro"/>
</dbReference>
<dbReference type="EMBL" id="JABFIF010000011">
    <property type="protein sequence ID" value="NOH16115.1"/>
    <property type="molecule type" value="Genomic_DNA"/>
</dbReference>
<sequence>MENLNNANILIVEDDKEINNLIKKALIKEGFNVIQAFEGIEAYSKYKTTNFSIIILDIMLPYLDGIEIMKKIRQESVIPIILISAKDEEYNRIMGLELGADDYIVKPFFVGELVARVKSHLRRYIDFHNNEVENKIQKGDIILDLNNYCIYKNGQKIELTAKEFELLKLFFTNPNRVFTKMQIFENVWHEEYMGDDNTIMVNIRRLRNKIEDEPNKPEYILTVWGIGYKLGDME</sequence>
<feature type="modified residue" description="4-aspartylphosphate" evidence="8">
    <location>
        <position position="57"/>
    </location>
</feature>
<dbReference type="SMART" id="SM00448">
    <property type="entry name" value="REC"/>
    <property type="match status" value="1"/>
</dbReference>
<dbReference type="SMART" id="SM00862">
    <property type="entry name" value="Trans_reg_C"/>
    <property type="match status" value="1"/>
</dbReference>
<dbReference type="FunFam" id="1.10.10.10:FF:000018">
    <property type="entry name" value="DNA-binding response regulator ResD"/>
    <property type="match status" value="1"/>
</dbReference>
<evidence type="ECO:0000256" key="9">
    <source>
        <dbReference type="PROSITE-ProRule" id="PRU01091"/>
    </source>
</evidence>
<dbReference type="FunFam" id="3.40.50.2300:FF:000001">
    <property type="entry name" value="DNA-binding response regulator PhoB"/>
    <property type="match status" value="1"/>
</dbReference>
<dbReference type="InterPro" id="IPR036388">
    <property type="entry name" value="WH-like_DNA-bd_sf"/>
</dbReference>
<keyword evidence="6" id="KW-0804">Transcription</keyword>
<evidence type="ECO:0000256" key="7">
    <source>
        <dbReference type="ARBA" id="ARBA00024867"/>
    </source>
</evidence>
<name>A0A7Y3XYB6_CLOCO</name>
<keyword evidence="4" id="KW-0805">Transcription regulation</keyword>
<dbReference type="CDD" id="cd00383">
    <property type="entry name" value="trans_reg_C"/>
    <property type="match status" value="1"/>
</dbReference>
<dbReference type="AlphaFoldDB" id="A0A7Y3XYB6"/>
<dbReference type="CDD" id="cd17574">
    <property type="entry name" value="REC_OmpR"/>
    <property type="match status" value="1"/>
</dbReference>
<evidence type="ECO:0000256" key="2">
    <source>
        <dbReference type="ARBA" id="ARBA00022553"/>
    </source>
</evidence>
<proteinExistence type="predicted"/>
<dbReference type="RefSeq" id="WP_171303389.1">
    <property type="nucleotide sequence ID" value="NZ_JABFIF010000011.1"/>
</dbReference>
<evidence type="ECO:0000256" key="3">
    <source>
        <dbReference type="ARBA" id="ARBA00023012"/>
    </source>
</evidence>
<dbReference type="SUPFAM" id="SSF52172">
    <property type="entry name" value="CheY-like"/>
    <property type="match status" value="1"/>
</dbReference>
<evidence type="ECO:0000259" key="11">
    <source>
        <dbReference type="PROSITE" id="PS51755"/>
    </source>
</evidence>
<feature type="domain" description="OmpR/PhoB-type" evidence="11">
    <location>
        <begin position="133"/>
        <end position="232"/>
    </location>
</feature>
<dbReference type="Gene3D" id="6.10.250.690">
    <property type="match status" value="1"/>
</dbReference>
<dbReference type="InterPro" id="IPR016032">
    <property type="entry name" value="Sig_transdc_resp-reg_C-effctor"/>
</dbReference>
<evidence type="ECO:0000256" key="8">
    <source>
        <dbReference type="PROSITE-ProRule" id="PRU00169"/>
    </source>
</evidence>
<dbReference type="GO" id="GO:0000156">
    <property type="term" value="F:phosphorelay response regulator activity"/>
    <property type="evidence" value="ECO:0007669"/>
    <property type="project" value="TreeGrafter"/>
</dbReference>
<dbReference type="PANTHER" id="PTHR48111">
    <property type="entry name" value="REGULATOR OF RPOS"/>
    <property type="match status" value="1"/>
</dbReference>
<keyword evidence="5 9" id="KW-0238">DNA-binding</keyword>
<dbReference type="InterPro" id="IPR039420">
    <property type="entry name" value="WalR-like"/>
</dbReference>
<evidence type="ECO:0000256" key="5">
    <source>
        <dbReference type="ARBA" id="ARBA00023125"/>
    </source>
</evidence>
<dbReference type="Pfam" id="PF00486">
    <property type="entry name" value="Trans_reg_C"/>
    <property type="match status" value="1"/>
</dbReference>
<dbReference type="InterPro" id="IPR011006">
    <property type="entry name" value="CheY-like_superfamily"/>
</dbReference>
<dbReference type="PROSITE" id="PS51755">
    <property type="entry name" value="OMPR_PHOB"/>
    <property type="match status" value="1"/>
</dbReference>